<name>A0A0L8G9E0_OCTBM</name>
<sequence length="57" mass="6601">MYLSNRNLDTGSVEKNITLDKSLVHCRWHFQRLGEEAAQRTEEPVYSSTMLVLVTTM</sequence>
<reference evidence="1" key="1">
    <citation type="submission" date="2015-07" db="EMBL/GenBank/DDBJ databases">
        <title>MeaNS - Measles Nucleotide Surveillance Program.</title>
        <authorList>
            <person name="Tran T."/>
            <person name="Druce J."/>
        </authorList>
    </citation>
    <scope>NUCLEOTIDE SEQUENCE</scope>
    <source>
        <strain evidence="1">UCB-OBI-ISO-001</strain>
        <tissue evidence="1">Gonad</tissue>
    </source>
</reference>
<accession>A0A0L8G9E0</accession>
<organism evidence="1">
    <name type="scientific">Octopus bimaculoides</name>
    <name type="common">California two-spotted octopus</name>
    <dbReference type="NCBI Taxonomy" id="37653"/>
    <lineage>
        <taxon>Eukaryota</taxon>
        <taxon>Metazoa</taxon>
        <taxon>Spiralia</taxon>
        <taxon>Lophotrochozoa</taxon>
        <taxon>Mollusca</taxon>
        <taxon>Cephalopoda</taxon>
        <taxon>Coleoidea</taxon>
        <taxon>Octopodiformes</taxon>
        <taxon>Octopoda</taxon>
        <taxon>Incirrata</taxon>
        <taxon>Octopodidae</taxon>
        <taxon>Octopus</taxon>
    </lineage>
</organism>
<proteinExistence type="predicted"/>
<protein>
    <submittedName>
        <fullName evidence="1">Uncharacterized protein</fullName>
    </submittedName>
</protein>
<gene>
    <name evidence="1" type="ORF">OCBIM_22037608mg</name>
</gene>
<evidence type="ECO:0000313" key="1">
    <source>
        <dbReference type="EMBL" id="KOF73631.1"/>
    </source>
</evidence>
<dbReference type="AlphaFoldDB" id="A0A0L8G9E0"/>
<dbReference type="EMBL" id="KQ423077">
    <property type="protein sequence ID" value="KOF73631.1"/>
    <property type="molecule type" value="Genomic_DNA"/>
</dbReference>